<dbReference type="OrthoDB" id="536881at2759"/>
<name>A0A9N9CHG9_9GLOM</name>
<evidence type="ECO:0000256" key="4">
    <source>
        <dbReference type="ARBA" id="ARBA00022729"/>
    </source>
</evidence>
<dbReference type="InterPro" id="IPR036941">
    <property type="entry name" value="Rcpt_L-dom_sf"/>
</dbReference>
<dbReference type="Gene3D" id="3.80.20.20">
    <property type="entry name" value="Receptor L-domain"/>
    <property type="match status" value="1"/>
</dbReference>
<proteinExistence type="predicted"/>
<dbReference type="GO" id="GO:0031505">
    <property type="term" value="P:fungal-type cell wall organization"/>
    <property type="evidence" value="ECO:0007669"/>
    <property type="project" value="TreeGrafter"/>
</dbReference>
<dbReference type="PANTHER" id="PTHR31018:SF3">
    <property type="entry name" value="RECEPTOR PROTEIN-TYROSINE KINASE"/>
    <property type="match status" value="1"/>
</dbReference>
<comment type="caution">
    <text evidence="6">The sequence shown here is derived from an EMBL/GenBank/DDBJ whole genome shotgun (WGS) entry which is preliminary data.</text>
</comment>
<dbReference type="EMBL" id="CAJVPS010004426">
    <property type="protein sequence ID" value="CAG8603543.1"/>
    <property type="molecule type" value="Genomic_DNA"/>
</dbReference>
<evidence type="ECO:0000256" key="1">
    <source>
        <dbReference type="ARBA" id="ARBA00004191"/>
    </source>
</evidence>
<dbReference type="SUPFAM" id="SSF52058">
    <property type="entry name" value="L domain-like"/>
    <property type="match status" value="2"/>
</dbReference>
<dbReference type="InterPro" id="IPR051648">
    <property type="entry name" value="CWI-Assembly_Regulator"/>
</dbReference>
<keyword evidence="2" id="KW-0134">Cell wall</keyword>
<accession>A0A9N9CHG9</accession>
<evidence type="ECO:0000256" key="5">
    <source>
        <dbReference type="ARBA" id="ARBA00023180"/>
    </source>
</evidence>
<dbReference type="PANTHER" id="PTHR31018">
    <property type="entry name" value="SPORULATION-SPECIFIC PROTEIN-RELATED"/>
    <property type="match status" value="1"/>
</dbReference>
<evidence type="ECO:0000313" key="7">
    <source>
        <dbReference type="Proteomes" id="UP000789508"/>
    </source>
</evidence>
<dbReference type="GO" id="GO:0009986">
    <property type="term" value="C:cell surface"/>
    <property type="evidence" value="ECO:0007669"/>
    <property type="project" value="TreeGrafter"/>
</dbReference>
<reference evidence="6" key="1">
    <citation type="submission" date="2021-06" db="EMBL/GenBank/DDBJ databases">
        <authorList>
            <person name="Kallberg Y."/>
            <person name="Tangrot J."/>
            <person name="Rosling A."/>
        </authorList>
    </citation>
    <scope>NUCLEOTIDE SEQUENCE</scope>
    <source>
        <strain evidence="6">FL130A</strain>
    </source>
</reference>
<dbReference type="GO" id="GO:0009277">
    <property type="term" value="C:fungal-type cell wall"/>
    <property type="evidence" value="ECO:0007669"/>
    <property type="project" value="TreeGrafter"/>
</dbReference>
<dbReference type="AlphaFoldDB" id="A0A9N9CHG9"/>
<dbReference type="Proteomes" id="UP000789508">
    <property type="component" value="Unassembled WGS sequence"/>
</dbReference>
<organism evidence="6 7">
    <name type="scientific">Ambispora leptoticha</name>
    <dbReference type="NCBI Taxonomy" id="144679"/>
    <lineage>
        <taxon>Eukaryota</taxon>
        <taxon>Fungi</taxon>
        <taxon>Fungi incertae sedis</taxon>
        <taxon>Mucoromycota</taxon>
        <taxon>Glomeromycotina</taxon>
        <taxon>Glomeromycetes</taxon>
        <taxon>Archaeosporales</taxon>
        <taxon>Ambisporaceae</taxon>
        <taxon>Ambispora</taxon>
    </lineage>
</organism>
<keyword evidence="3" id="KW-0964">Secreted</keyword>
<gene>
    <name evidence="6" type="ORF">ALEPTO_LOCUS8250</name>
</gene>
<keyword evidence="7" id="KW-1185">Reference proteome</keyword>
<protein>
    <submittedName>
        <fullName evidence="6">13947_t:CDS:1</fullName>
    </submittedName>
</protein>
<keyword evidence="5" id="KW-0325">Glycoprotein</keyword>
<evidence type="ECO:0000313" key="6">
    <source>
        <dbReference type="EMBL" id="CAG8603543.1"/>
    </source>
</evidence>
<comment type="subcellular location">
    <subcellularLocation>
        <location evidence="1">Secreted</location>
        <location evidence="1">Cell wall</location>
    </subcellularLocation>
</comment>
<sequence length="408" mass="44301">MAWSQLSGCQGVIDVQNQSDLSQLHGCTSFMGTISIKGTKFINLSIPKLQTLQGTFVVQYNPYLSSLSLPDLRSASNLIFAQNKALAAINVPKLKTVTTFNVNSTLRLKALSFPAVLNTIENFEIADTAIELVKGIDVSRVSSLVLLRNENLRSLALPSLLSAESLEMIGNGRGNFQFEALILDLLGQGNFKNLALASFPSLNKVISSLTYIENSITSLSLPKLSEIGNTLTVSSNSLLETMSFPELSHIGEDLIIESNQDLAEVDGFDKLYRIDGKTQISGDFSTVLFPSLEVVGHGVNVESSSASVGCNGFNSLRVGDAKVNNIDCSLSAGKKNHSNDHSRFTNNSTMFDTQESVTGQKQEHANTNNDAKQQQNIYIATMNGANKINPHMIIFIVFIACLMDYFAI</sequence>
<evidence type="ECO:0000256" key="3">
    <source>
        <dbReference type="ARBA" id="ARBA00022525"/>
    </source>
</evidence>
<dbReference type="GO" id="GO:0005886">
    <property type="term" value="C:plasma membrane"/>
    <property type="evidence" value="ECO:0007669"/>
    <property type="project" value="TreeGrafter"/>
</dbReference>
<keyword evidence="4" id="KW-0732">Signal</keyword>
<evidence type="ECO:0000256" key="2">
    <source>
        <dbReference type="ARBA" id="ARBA00022512"/>
    </source>
</evidence>